<feature type="region of interest" description="Disordered" evidence="1">
    <location>
        <begin position="226"/>
        <end position="263"/>
    </location>
</feature>
<evidence type="ECO:0000313" key="2">
    <source>
        <dbReference type="EMBL" id="KZS91501.1"/>
    </source>
</evidence>
<gene>
    <name evidence="2" type="ORF">SISNIDRAFT_487471</name>
</gene>
<feature type="region of interest" description="Disordered" evidence="1">
    <location>
        <begin position="327"/>
        <end position="364"/>
    </location>
</feature>
<reference evidence="2 3" key="1">
    <citation type="journal article" date="2016" name="Mol. Biol. Evol.">
        <title>Comparative Genomics of Early-Diverging Mushroom-Forming Fungi Provides Insights into the Origins of Lignocellulose Decay Capabilities.</title>
        <authorList>
            <person name="Nagy L.G."/>
            <person name="Riley R."/>
            <person name="Tritt A."/>
            <person name="Adam C."/>
            <person name="Daum C."/>
            <person name="Floudas D."/>
            <person name="Sun H."/>
            <person name="Yadav J.S."/>
            <person name="Pangilinan J."/>
            <person name="Larsson K.H."/>
            <person name="Matsuura K."/>
            <person name="Barry K."/>
            <person name="Labutti K."/>
            <person name="Kuo R."/>
            <person name="Ohm R.A."/>
            <person name="Bhattacharya S.S."/>
            <person name="Shirouzu T."/>
            <person name="Yoshinaga Y."/>
            <person name="Martin F.M."/>
            <person name="Grigoriev I.V."/>
            <person name="Hibbett D.S."/>
        </authorList>
    </citation>
    <scope>NUCLEOTIDE SEQUENCE [LARGE SCALE GENOMIC DNA]</scope>
    <source>
        <strain evidence="2 3">HHB9708</strain>
    </source>
</reference>
<protein>
    <submittedName>
        <fullName evidence="2">Uncharacterized protein</fullName>
    </submittedName>
</protein>
<feature type="compositionally biased region" description="Acidic residues" evidence="1">
    <location>
        <begin position="232"/>
        <end position="242"/>
    </location>
</feature>
<feature type="region of interest" description="Disordered" evidence="1">
    <location>
        <begin position="276"/>
        <end position="304"/>
    </location>
</feature>
<dbReference type="EMBL" id="KV419415">
    <property type="protein sequence ID" value="KZS91501.1"/>
    <property type="molecule type" value="Genomic_DNA"/>
</dbReference>
<organism evidence="2 3">
    <name type="scientific">Sistotremastrum niveocremeum HHB9708</name>
    <dbReference type="NCBI Taxonomy" id="1314777"/>
    <lineage>
        <taxon>Eukaryota</taxon>
        <taxon>Fungi</taxon>
        <taxon>Dikarya</taxon>
        <taxon>Basidiomycota</taxon>
        <taxon>Agaricomycotina</taxon>
        <taxon>Agaricomycetes</taxon>
        <taxon>Sistotremastrales</taxon>
        <taxon>Sistotremastraceae</taxon>
        <taxon>Sertulicium</taxon>
        <taxon>Sertulicium niveocremeum</taxon>
    </lineage>
</organism>
<dbReference type="AlphaFoldDB" id="A0A164SHZ1"/>
<feature type="compositionally biased region" description="Basic and acidic residues" evidence="1">
    <location>
        <begin position="353"/>
        <end position="364"/>
    </location>
</feature>
<proteinExistence type="predicted"/>
<accession>A0A164SHZ1</accession>
<feature type="compositionally biased region" description="Low complexity" evidence="1">
    <location>
        <begin position="287"/>
        <end position="299"/>
    </location>
</feature>
<evidence type="ECO:0000256" key="1">
    <source>
        <dbReference type="SAM" id="MobiDB-lite"/>
    </source>
</evidence>
<dbReference type="Proteomes" id="UP000076722">
    <property type="component" value="Unassembled WGS sequence"/>
</dbReference>
<keyword evidence="3" id="KW-1185">Reference proteome</keyword>
<name>A0A164SHZ1_9AGAM</name>
<evidence type="ECO:0000313" key="3">
    <source>
        <dbReference type="Proteomes" id="UP000076722"/>
    </source>
</evidence>
<sequence length="395" mass="44949">MSTTSSSSFNSTSASSASSFETSLKRIAVAKHALFELATRYLRFGITDFARFCTYYFEFSSLAAECFETSDIEPRTVTRQWYMAFSLADKGALRRHLRNASFHEDIYNPLSQSRFIRAGKQRFPIHPSHAPQYYQPYEIPTRPVRLSLTAKTAVAQRVNADVITLLERDRITHDDVLLLRNSLIQHFHLDEVHDLEFRAHQTRRDTILRQAAVRRAARDVERIREVEAEQSSVEEESEEESSEKESSSGGSGTESEEEGSDHGMVVTEQDIFGTNDEDDLYVNAPTANASTSNPGPSSSSDEEILPVYAPRTRIYKPAEFWRQHIIDEDHPPLQTPLPPPSYQHDAYSVSLDEPPREEAERAATEDRVIFETPNGKFELVAGQCFVDDFMVRRLE</sequence>